<dbReference type="EMBL" id="NNAY01001228">
    <property type="protein sequence ID" value="OXU24683.1"/>
    <property type="molecule type" value="Genomic_DNA"/>
</dbReference>
<organism evidence="1 2">
    <name type="scientific">Trichomalopsis sarcophagae</name>
    <dbReference type="NCBI Taxonomy" id="543379"/>
    <lineage>
        <taxon>Eukaryota</taxon>
        <taxon>Metazoa</taxon>
        <taxon>Ecdysozoa</taxon>
        <taxon>Arthropoda</taxon>
        <taxon>Hexapoda</taxon>
        <taxon>Insecta</taxon>
        <taxon>Pterygota</taxon>
        <taxon>Neoptera</taxon>
        <taxon>Endopterygota</taxon>
        <taxon>Hymenoptera</taxon>
        <taxon>Apocrita</taxon>
        <taxon>Proctotrupomorpha</taxon>
        <taxon>Chalcidoidea</taxon>
        <taxon>Pteromalidae</taxon>
        <taxon>Pteromalinae</taxon>
        <taxon>Trichomalopsis</taxon>
    </lineage>
</organism>
<gene>
    <name evidence="1" type="ORF">TSAR_005587</name>
</gene>
<evidence type="ECO:0000313" key="2">
    <source>
        <dbReference type="Proteomes" id="UP000215335"/>
    </source>
</evidence>
<comment type="caution">
    <text evidence="1">The sequence shown here is derived from an EMBL/GenBank/DDBJ whole genome shotgun (WGS) entry which is preliminary data.</text>
</comment>
<sequence>MMNSGSGIFRDAITKVYSDAVITGKDLGVFLLSVKLCRTGGQSR</sequence>
<reference evidence="1 2" key="1">
    <citation type="journal article" date="2017" name="Curr. Biol.">
        <title>The Evolution of Venom by Co-option of Single-Copy Genes.</title>
        <authorList>
            <person name="Martinson E.O."/>
            <person name="Mrinalini"/>
            <person name="Kelkar Y.D."/>
            <person name="Chang C.H."/>
            <person name="Werren J.H."/>
        </authorList>
    </citation>
    <scope>NUCLEOTIDE SEQUENCE [LARGE SCALE GENOMIC DNA]</scope>
    <source>
        <strain evidence="1 2">Alberta</strain>
        <tissue evidence="1">Whole body</tissue>
    </source>
</reference>
<proteinExistence type="predicted"/>
<dbReference type="Proteomes" id="UP000215335">
    <property type="component" value="Unassembled WGS sequence"/>
</dbReference>
<dbReference type="AlphaFoldDB" id="A0A232F2K6"/>
<accession>A0A232F2K6</accession>
<keyword evidence="2" id="KW-1185">Reference proteome</keyword>
<evidence type="ECO:0000313" key="1">
    <source>
        <dbReference type="EMBL" id="OXU24683.1"/>
    </source>
</evidence>
<name>A0A232F2K6_9HYME</name>
<protein>
    <submittedName>
        <fullName evidence="1">Uncharacterized protein</fullName>
    </submittedName>
</protein>